<dbReference type="Pfam" id="PF01590">
    <property type="entry name" value="GAF"/>
    <property type="match status" value="1"/>
</dbReference>
<dbReference type="InterPro" id="IPR003018">
    <property type="entry name" value="GAF"/>
</dbReference>
<protein>
    <recommendedName>
        <fullName evidence="2">histidine kinase</fullName>
        <ecNumber evidence="2">2.7.13.3</ecNumber>
    </recommendedName>
</protein>
<evidence type="ECO:0000313" key="10">
    <source>
        <dbReference type="EMBL" id="TMJ09528.1"/>
    </source>
</evidence>
<evidence type="ECO:0000256" key="1">
    <source>
        <dbReference type="ARBA" id="ARBA00000085"/>
    </source>
</evidence>
<keyword evidence="8" id="KW-0902">Two-component regulatory system</keyword>
<keyword evidence="4" id="KW-0808">Transferase</keyword>
<organism evidence="11 13">
    <name type="scientific">Candidatus Segetimicrobium genomatis</name>
    <dbReference type="NCBI Taxonomy" id="2569760"/>
    <lineage>
        <taxon>Bacteria</taxon>
        <taxon>Bacillati</taxon>
        <taxon>Candidatus Sysuimicrobiota</taxon>
        <taxon>Candidatus Sysuimicrobiia</taxon>
        <taxon>Candidatus Sysuimicrobiales</taxon>
        <taxon>Candidatus Segetimicrobiaceae</taxon>
        <taxon>Candidatus Segetimicrobium</taxon>
    </lineage>
</organism>
<dbReference type="Pfam" id="PF13185">
    <property type="entry name" value="GAF_2"/>
    <property type="match status" value="1"/>
</dbReference>
<dbReference type="PANTHER" id="PTHR41523:SF8">
    <property type="entry name" value="ETHYLENE RESPONSE SENSOR PROTEIN"/>
    <property type="match status" value="1"/>
</dbReference>
<evidence type="ECO:0000313" key="12">
    <source>
        <dbReference type="Proteomes" id="UP000315217"/>
    </source>
</evidence>
<dbReference type="SUPFAM" id="SSF55781">
    <property type="entry name" value="GAF domain-like"/>
    <property type="match status" value="2"/>
</dbReference>
<dbReference type="InterPro" id="IPR005467">
    <property type="entry name" value="His_kinase_dom"/>
</dbReference>
<dbReference type="InterPro" id="IPR029016">
    <property type="entry name" value="GAF-like_dom_sf"/>
</dbReference>
<name>A0A537LQI7_9BACT</name>
<dbReference type="SUPFAM" id="SSF55874">
    <property type="entry name" value="ATPase domain of HSP90 chaperone/DNA topoisomerase II/histidine kinase"/>
    <property type="match status" value="1"/>
</dbReference>
<dbReference type="PANTHER" id="PTHR41523">
    <property type="entry name" value="TWO-COMPONENT SYSTEM SENSOR PROTEIN"/>
    <property type="match status" value="1"/>
</dbReference>
<dbReference type="EMBL" id="VBAJ01000016">
    <property type="protein sequence ID" value="TMJ10288.1"/>
    <property type="molecule type" value="Genomic_DNA"/>
</dbReference>
<evidence type="ECO:0000256" key="8">
    <source>
        <dbReference type="ARBA" id="ARBA00023012"/>
    </source>
</evidence>
<dbReference type="GO" id="GO:0000160">
    <property type="term" value="P:phosphorelay signal transduction system"/>
    <property type="evidence" value="ECO:0007669"/>
    <property type="project" value="UniProtKB-KW"/>
</dbReference>
<accession>A0A537LQI7</accession>
<dbReference type="Gene3D" id="3.30.565.10">
    <property type="entry name" value="Histidine kinase-like ATPase, C-terminal domain"/>
    <property type="match status" value="1"/>
</dbReference>
<comment type="caution">
    <text evidence="11">The sequence shown here is derived from an EMBL/GenBank/DDBJ whole genome shotgun (WGS) entry which is preliminary data.</text>
</comment>
<dbReference type="InterPro" id="IPR011495">
    <property type="entry name" value="Sig_transdc_His_kin_sub2_dim/P"/>
</dbReference>
<dbReference type="AlphaFoldDB" id="A0A537LQI7"/>
<keyword evidence="7" id="KW-0067">ATP-binding</keyword>
<keyword evidence="6" id="KW-0418">Kinase</keyword>
<proteinExistence type="predicted"/>
<dbReference type="Pfam" id="PF02518">
    <property type="entry name" value="HATPase_c"/>
    <property type="match status" value="1"/>
</dbReference>
<gene>
    <name evidence="10" type="ORF">E6G98_09320</name>
    <name evidence="11" type="ORF">E6G99_01035</name>
</gene>
<dbReference type="InterPro" id="IPR036890">
    <property type="entry name" value="HATPase_C_sf"/>
</dbReference>
<dbReference type="EMBL" id="VBAI01000157">
    <property type="protein sequence ID" value="TMJ09528.1"/>
    <property type="molecule type" value="Genomic_DNA"/>
</dbReference>
<dbReference type="SMART" id="SM00065">
    <property type="entry name" value="GAF"/>
    <property type="match status" value="2"/>
</dbReference>
<evidence type="ECO:0000256" key="7">
    <source>
        <dbReference type="ARBA" id="ARBA00022840"/>
    </source>
</evidence>
<dbReference type="PROSITE" id="PS50109">
    <property type="entry name" value="HIS_KIN"/>
    <property type="match status" value="1"/>
</dbReference>
<evidence type="ECO:0000313" key="13">
    <source>
        <dbReference type="Proteomes" id="UP000318661"/>
    </source>
</evidence>
<dbReference type="Proteomes" id="UP000318661">
    <property type="component" value="Unassembled WGS sequence"/>
</dbReference>
<evidence type="ECO:0000313" key="11">
    <source>
        <dbReference type="EMBL" id="TMJ10288.1"/>
    </source>
</evidence>
<dbReference type="SMART" id="SM00387">
    <property type="entry name" value="HATPase_c"/>
    <property type="match status" value="1"/>
</dbReference>
<dbReference type="Gene3D" id="3.30.450.40">
    <property type="match status" value="2"/>
</dbReference>
<dbReference type="Proteomes" id="UP000315217">
    <property type="component" value="Unassembled WGS sequence"/>
</dbReference>
<dbReference type="PRINTS" id="PR00344">
    <property type="entry name" value="BCTRLSENSOR"/>
</dbReference>
<evidence type="ECO:0000256" key="3">
    <source>
        <dbReference type="ARBA" id="ARBA00022553"/>
    </source>
</evidence>
<sequence>MADVTQEFLKRKTAELSALRAISRAIGSALDLDTTLHLITKTTAEVMGMDSCSIYLLDPSGELLVLKATTGLAPDAVGRARLRFGEGLTGWAAREGKLVASSDAASDPRFVYLPETHEYNFRSLAAVPLLTAGKVIGAINVQTTAQHDYPPNELELLGVIADLAAGAIEKATLYDNMRRQIMELSTLAEVSQAITSPLYLEEILRLILEMAARMLDAKTCSLMLVDEATGELVIAAAQSAGQAYLNRPKLKVGEGITGQVAAQAKPIAIVDVLVEPRFLAKEMAEQEGLRALLSVPLVVREKVIGVVNCYKARPHRFTDAETKLLTTLANQTALAIENANLVVRSAVIREMHHRVKNNLQTIAMLLRLQLRDGREVSGREVLTETINRVLSIAAVHEILSVEGFRLINLRQLLERVAGSVTHAMSRPGVQIDVAVRGDDVYLTSQQATSLALAVNELLQNAFEHAFPARTTGRIEIRMAQQEAGLILEVEDDGQGLPQRFDPTAGTDLGLKIVRALVTEDLGGTLVFSGGAGQHAAPGTAGTRAVITVPRIASNARE</sequence>
<keyword evidence="3" id="KW-0597">Phosphoprotein</keyword>
<keyword evidence="5" id="KW-0547">Nucleotide-binding</keyword>
<evidence type="ECO:0000259" key="9">
    <source>
        <dbReference type="PROSITE" id="PS50109"/>
    </source>
</evidence>
<evidence type="ECO:0000256" key="5">
    <source>
        <dbReference type="ARBA" id="ARBA00022741"/>
    </source>
</evidence>
<evidence type="ECO:0000256" key="6">
    <source>
        <dbReference type="ARBA" id="ARBA00022777"/>
    </source>
</evidence>
<reference evidence="12 13" key="1">
    <citation type="journal article" date="2019" name="Nat. Microbiol.">
        <title>Mediterranean grassland soil C-N compound turnover is dependent on rainfall and depth, and is mediated by genomically divergent microorganisms.</title>
        <authorList>
            <person name="Diamond S."/>
            <person name="Andeer P.F."/>
            <person name="Li Z."/>
            <person name="Crits-Christoph A."/>
            <person name="Burstein D."/>
            <person name="Anantharaman K."/>
            <person name="Lane K.R."/>
            <person name="Thomas B.C."/>
            <person name="Pan C."/>
            <person name="Northen T.R."/>
            <person name="Banfield J.F."/>
        </authorList>
    </citation>
    <scope>NUCLEOTIDE SEQUENCE [LARGE SCALE GENOMIC DNA]</scope>
    <source>
        <strain evidence="10">NP_1</strain>
        <strain evidence="11">NP_2</strain>
    </source>
</reference>
<evidence type="ECO:0000256" key="4">
    <source>
        <dbReference type="ARBA" id="ARBA00022679"/>
    </source>
</evidence>
<dbReference type="Pfam" id="PF07568">
    <property type="entry name" value="HisKA_2"/>
    <property type="match status" value="1"/>
</dbReference>
<dbReference type="GO" id="GO:0004673">
    <property type="term" value="F:protein histidine kinase activity"/>
    <property type="evidence" value="ECO:0007669"/>
    <property type="project" value="UniProtKB-EC"/>
</dbReference>
<evidence type="ECO:0000256" key="2">
    <source>
        <dbReference type="ARBA" id="ARBA00012438"/>
    </source>
</evidence>
<dbReference type="InterPro" id="IPR003594">
    <property type="entry name" value="HATPase_dom"/>
</dbReference>
<dbReference type="EC" id="2.7.13.3" evidence="2"/>
<feature type="domain" description="Histidine kinase" evidence="9">
    <location>
        <begin position="350"/>
        <end position="552"/>
    </location>
</feature>
<comment type="catalytic activity">
    <reaction evidence="1">
        <text>ATP + protein L-histidine = ADP + protein N-phospho-L-histidine.</text>
        <dbReference type="EC" id="2.7.13.3"/>
    </reaction>
</comment>
<dbReference type="GO" id="GO:0005524">
    <property type="term" value="F:ATP binding"/>
    <property type="evidence" value="ECO:0007669"/>
    <property type="project" value="UniProtKB-KW"/>
</dbReference>
<dbReference type="InterPro" id="IPR004358">
    <property type="entry name" value="Sig_transdc_His_kin-like_C"/>
</dbReference>